<proteinExistence type="inferred from homology"/>
<organism evidence="3 4">
    <name type="scientific">Paenibacillus silagei</name>
    <dbReference type="NCBI Taxonomy" id="1670801"/>
    <lineage>
        <taxon>Bacteria</taxon>
        <taxon>Bacillati</taxon>
        <taxon>Bacillota</taxon>
        <taxon>Bacilli</taxon>
        <taxon>Bacillales</taxon>
        <taxon>Paenibacillaceae</taxon>
        <taxon>Paenibacillus</taxon>
    </lineage>
</organism>
<evidence type="ECO:0000313" key="4">
    <source>
        <dbReference type="Proteomes" id="UP000773462"/>
    </source>
</evidence>
<evidence type="ECO:0000256" key="1">
    <source>
        <dbReference type="ARBA" id="ARBA00007039"/>
    </source>
</evidence>
<sequence length="264" mass="27907">MEITEASKAGGGRNEEILPGEIKPAVNEPVPPGMPGPVGVLKELGQTAVPTGEPDIFCMTIIGQIEGHFVLPPHNKTTKYEHIIPQLVAAEQSKTIKGLLIILNTVGGDVEAGLAIAEMIASLSKPTVTVVIGGGHSIGVPIAVSSTYSIIAESATMTIHPIRMNGLVIGVPQTFEYMERMQERMVKFVTSHSRITEVQFKDLMFKTGELNRDIGTAVGGQDAVRYGLMDEVGGIGAALAHLNRMIAAAPTLTNETLPQGGLPQ</sequence>
<dbReference type="GO" id="GO:0008233">
    <property type="term" value="F:peptidase activity"/>
    <property type="evidence" value="ECO:0007669"/>
    <property type="project" value="UniProtKB-KW"/>
</dbReference>
<keyword evidence="3" id="KW-0645">Protease</keyword>
<dbReference type="Pfam" id="PF00574">
    <property type="entry name" value="CLP_protease"/>
    <property type="match status" value="1"/>
</dbReference>
<dbReference type="GO" id="GO:0006508">
    <property type="term" value="P:proteolysis"/>
    <property type="evidence" value="ECO:0007669"/>
    <property type="project" value="UniProtKB-KW"/>
</dbReference>
<dbReference type="InterPro" id="IPR001907">
    <property type="entry name" value="ClpP"/>
</dbReference>
<name>A0ABS4P1Q5_9BACL</name>
<dbReference type="RefSeq" id="WP_036724744.1">
    <property type="nucleotide sequence ID" value="NZ_JAGGLV010000039.1"/>
</dbReference>
<dbReference type="Gene3D" id="3.90.226.10">
    <property type="entry name" value="2-enoyl-CoA Hydratase, Chain A, domain 1"/>
    <property type="match status" value="1"/>
</dbReference>
<reference evidence="3 4" key="1">
    <citation type="submission" date="2021-03" db="EMBL/GenBank/DDBJ databases">
        <title>Genomic Encyclopedia of Type Strains, Phase IV (KMG-IV): sequencing the most valuable type-strain genomes for metagenomic binning, comparative biology and taxonomic classification.</title>
        <authorList>
            <person name="Goeker M."/>
        </authorList>
    </citation>
    <scope>NUCLEOTIDE SEQUENCE [LARGE SCALE GENOMIC DNA]</scope>
    <source>
        <strain evidence="3 4">DSM 101953</strain>
    </source>
</reference>
<keyword evidence="3" id="KW-0378">Hydrolase</keyword>
<evidence type="ECO:0000313" key="3">
    <source>
        <dbReference type="EMBL" id="MBP2116233.1"/>
    </source>
</evidence>
<comment type="caution">
    <text evidence="3">The sequence shown here is derived from an EMBL/GenBank/DDBJ whole genome shotgun (WGS) entry which is preliminary data.</text>
</comment>
<gene>
    <name evidence="3" type="ORF">J2Z70_006450</name>
</gene>
<dbReference type="SUPFAM" id="SSF52096">
    <property type="entry name" value="ClpP/crotonase"/>
    <property type="match status" value="1"/>
</dbReference>
<protein>
    <submittedName>
        <fullName evidence="3">ATP-dependent protease ClpP protease subunit</fullName>
    </submittedName>
</protein>
<dbReference type="PRINTS" id="PR00127">
    <property type="entry name" value="CLPPROTEASEP"/>
</dbReference>
<dbReference type="EMBL" id="JAGGLV010000039">
    <property type="protein sequence ID" value="MBP2116233.1"/>
    <property type="molecule type" value="Genomic_DNA"/>
</dbReference>
<evidence type="ECO:0000256" key="2">
    <source>
        <dbReference type="SAM" id="MobiDB-lite"/>
    </source>
</evidence>
<feature type="region of interest" description="Disordered" evidence="2">
    <location>
        <begin position="1"/>
        <end position="29"/>
    </location>
</feature>
<accession>A0ABS4P1Q5</accession>
<dbReference type="InterPro" id="IPR023562">
    <property type="entry name" value="ClpP/TepA"/>
</dbReference>
<dbReference type="InterPro" id="IPR029045">
    <property type="entry name" value="ClpP/crotonase-like_dom_sf"/>
</dbReference>
<keyword evidence="4" id="KW-1185">Reference proteome</keyword>
<dbReference type="Proteomes" id="UP000773462">
    <property type="component" value="Unassembled WGS sequence"/>
</dbReference>
<comment type="similarity">
    <text evidence="1">Belongs to the peptidase S14 family.</text>
</comment>